<dbReference type="SUPFAM" id="SSF49265">
    <property type="entry name" value="Fibronectin type III"/>
    <property type="match status" value="1"/>
</dbReference>
<dbReference type="Pfam" id="PF00084">
    <property type="entry name" value="Sushi"/>
    <property type="match status" value="1"/>
</dbReference>
<proteinExistence type="predicted"/>
<evidence type="ECO:0000259" key="4">
    <source>
        <dbReference type="PROSITE" id="PS50923"/>
    </source>
</evidence>
<feature type="chain" id="PRO_5041426053" description="Sushi domain-containing protein" evidence="3">
    <location>
        <begin position="17"/>
        <end position="372"/>
    </location>
</feature>
<dbReference type="SMART" id="SM00032">
    <property type="entry name" value="CCP"/>
    <property type="match status" value="1"/>
</dbReference>
<dbReference type="SUPFAM" id="SSF57535">
    <property type="entry name" value="Complement control module/SCR domain"/>
    <property type="match status" value="1"/>
</dbReference>
<feature type="domain" description="Sushi" evidence="4">
    <location>
        <begin position="218"/>
        <end position="279"/>
    </location>
</feature>
<dbReference type="Gene3D" id="2.10.70.10">
    <property type="entry name" value="Complement Module, domain 1"/>
    <property type="match status" value="1"/>
</dbReference>
<dbReference type="InterPro" id="IPR013783">
    <property type="entry name" value="Ig-like_fold"/>
</dbReference>
<dbReference type="InterPro" id="IPR035976">
    <property type="entry name" value="Sushi/SCR/CCP_sf"/>
</dbReference>
<keyword evidence="1" id="KW-1015">Disulfide bond</keyword>
<keyword evidence="2" id="KW-0768">Sushi</keyword>
<dbReference type="EMBL" id="CASHTH010002690">
    <property type="protein sequence ID" value="CAI8033755.1"/>
    <property type="molecule type" value="Genomic_DNA"/>
</dbReference>
<reference evidence="5" key="1">
    <citation type="submission" date="2023-03" db="EMBL/GenBank/DDBJ databases">
        <authorList>
            <person name="Steffen K."/>
            <person name="Cardenas P."/>
        </authorList>
    </citation>
    <scope>NUCLEOTIDE SEQUENCE</scope>
</reference>
<dbReference type="PROSITE" id="PS50923">
    <property type="entry name" value="SUSHI"/>
    <property type="match status" value="1"/>
</dbReference>
<keyword evidence="6" id="KW-1185">Reference proteome</keyword>
<protein>
    <recommendedName>
        <fullName evidence="4">Sushi domain-containing protein</fullName>
    </recommendedName>
</protein>
<evidence type="ECO:0000256" key="2">
    <source>
        <dbReference type="PROSITE-ProRule" id="PRU00302"/>
    </source>
</evidence>
<name>A0AA35SPA5_GEOBA</name>
<comment type="caution">
    <text evidence="5">The sequence shown here is derived from an EMBL/GenBank/DDBJ whole genome shotgun (WGS) entry which is preliminary data.</text>
</comment>
<evidence type="ECO:0000256" key="1">
    <source>
        <dbReference type="ARBA" id="ARBA00023157"/>
    </source>
</evidence>
<dbReference type="InterPro" id="IPR000436">
    <property type="entry name" value="Sushi_SCR_CCP_dom"/>
</dbReference>
<evidence type="ECO:0000313" key="5">
    <source>
        <dbReference type="EMBL" id="CAI8033755.1"/>
    </source>
</evidence>
<dbReference type="AlphaFoldDB" id="A0AA35SPA5"/>
<keyword evidence="3" id="KW-0732">Signal</keyword>
<evidence type="ECO:0000313" key="6">
    <source>
        <dbReference type="Proteomes" id="UP001174909"/>
    </source>
</evidence>
<sequence length="372" mass="40634">MLLLFILSLCWAAVQGFSLSSSPSSEDGIISVCPATTVTLTCTASGVVTMTWRDHREIYSFLVMDYDNEETRVVHEGPYTLNLTTIDNRTGLRADFISTLTVTVDDNVSGTNISCLVLMKRDHLVINKRSPPSSPYNITVKTDGYQTDNFSIIISWESGEDEVVDEYRILTNTTTQSITTTNTTVVLEGVYNIILEIRVSAINCAGTSAEATEEVFVAGCGPPSPPVNGSVGEWTSSRVGAQVTYSCDTHLVMVGETVTTCSLPSLTWLPSSDDVTCVQPTSGEWIPSPDSVTCRNSTLLDSSSVSGGSLSTAEAVVTTGVVCGRGREARLRYLLFMRTFPWRRHHPLNSTQMKLMDILLKTDSNHHDNLYK</sequence>
<dbReference type="Proteomes" id="UP001174909">
    <property type="component" value="Unassembled WGS sequence"/>
</dbReference>
<dbReference type="Gene3D" id="2.60.40.10">
    <property type="entry name" value="Immunoglobulins"/>
    <property type="match status" value="1"/>
</dbReference>
<evidence type="ECO:0000256" key="3">
    <source>
        <dbReference type="SAM" id="SignalP"/>
    </source>
</evidence>
<comment type="caution">
    <text evidence="2">Lacks conserved residue(s) required for the propagation of feature annotation.</text>
</comment>
<dbReference type="CDD" id="cd00033">
    <property type="entry name" value="CCP"/>
    <property type="match status" value="1"/>
</dbReference>
<feature type="signal peptide" evidence="3">
    <location>
        <begin position="1"/>
        <end position="16"/>
    </location>
</feature>
<dbReference type="InterPro" id="IPR036116">
    <property type="entry name" value="FN3_sf"/>
</dbReference>
<gene>
    <name evidence="5" type="ORF">GBAR_LOCUS19047</name>
</gene>
<organism evidence="5 6">
    <name type="scientific">Geodia barretti</name>
    <name type="common">Barrett's horny sponge</name>
    <dbReference type="NCBI Taxonomy" id="519541"/>
    <lineage>
        <taxon>Eukaryota</taxon>
        <taxon>Metazoa</taxon>
        <taxon>Porifera</taxon>
        <taxon>Demospongiae</taxon>
        <taxon>Heteroscleromorpha</taxon>
        <taxon>Tetractinellida</taxon>
        <taxon>Astrophorina</taxon>
        <taxon>Geodiidae</taxon>
        <taxon>Geodia</taxon>
    </lineage>
</organism>
<accession>A0AA35SPA5</accession>